<dbReference type="GO" id="GO:0022857">
    <property type="term" value="F:transmembrane transporter activity"/>
    <property type="evidence" value="ECO:0007669"/>
    <property type="project" value="InterPro"/>
</dbReference>
<feature type="transmembrane region" description="Helical" evidence="6">
    <location>
        <begin position="330"/>
        <end position="350"/>
    </location>
</feature>
<feature type="transmembrane region" description="Helical" evidence="6">
    <location>
        <begin position="248"/>
        <end position="267"/>
    </location>
</feature>
<evidence type="ECO:0000256" key="1">
    <source>
        <dbReference type="ARBA" id="ARBA00004651"/>
    </source>
</evidence>
<gene>
    <name evidence="8" type="ORF">SAMN05444401_0498</name>
</gene>
<keyword evidence="4 6" id="KW-1133">Transmembrane helix</keyword>
<dbReference type="Gene3D" id="1.20.1250.20">
    <property type="entry name" value="MFS general substrate transporter like domains"/>
    <property type="match status" value="2"/>
</dbReference>
<feature type="transmembrane region" description="Helical" evidence="6">
    <location>
        <begin position="7"/>
        <end position="25"/>
    </location>
</feature>
<keyword evidence="5 6" id="KW-0472">Membrane</keyword>
<dbReference type="OrthoDB" id="1674556at2"/>
<keyword evidence="9" id="KW-1185">Reference proteome</keyword>
<keyword evidence="2" id="KW-0813">Transport</keyword>
<evidence type="ECO:0000256" key="5">
    <source>
        <dbReference type="ARBA" id="ARBA00023136"/>
    </source>
</evidence>
<keyword evidence="3 6" id="KW-0812">Transmembrane</keyword>
<comment type="subcellular location">
    <subcellularLocation>
        <location evidence="1">Cell membrane</location>
        <topology evidence="1">Multi-pass membrane protein</topology>
    </subcellularLocation>
</comment>
<feature type="transmembrane region" description="Helical" evidence="6">
    <location>
        <begin position="299"/>
        <end position="318"/>
    </location>
</feature>
<protein>
    <submittedName>
        <fullName evidence="8">Fucose permease</fullName>
    </submittedName>
</protein>
<dbReference type="InterPro" id="IPR036259">
    <property type="entry name" value="MFS_trans_sf"/>
</dbReference>
<organism evidence="8 9">
    <name type="scientific">Clostridium amylolyticum</name>
    <dbReference type="NCBI Taxonomy" id="1121298"/>
    <lineage>
        <taxon>Bacteria</taxon>
        <taxon>Bacillati</taxon>
        <taxon>Bacillota</taxon>
        <taxon>Clostridia</taxon>
        <taxon>Eubacteriales</taxon>
        <taxon>Clostridiaceae</taxon>
        <taxon>Clostridium</taxon>
    </lineage>
</organism>
<evidence type="ECO:0000313" key="9">
    <source>
        <dbReference type="Proteomes" id="UP000184080"/>
    </source>
</evidence>
<dbReference type="RefSeq" id="WP_073012813.1">
    <property type="nucleotide sequence ID" value="NZ_FQZO01000015.1"/>
</dbReference>
<dbReference type="InterPro" id="IPR011701">
    <property type="entry name" value="MFS"/>
</dbReference>
<feature type="transmembrane region" description="Helical" evidence="6">
    <location>
        <begin position="166"/>
        <end position="188"/>
    </location>
</feature>
<dbReference type="Pfam" id="PF07690">
    <property type="entry name" value="MFS_1"/>
    <property type="match status" value="1"/>
</dbReference>
<evidence type="ECO:0000259" key="7">
    <source>
        <dbReference type="PROSITE" id="PS50850"/>
    </source>
</evidence>
<dbReference type="EMBL" id="FQZO01000015">
    <property type="protein sequence ID" value="SHK05995.1"/>
    <property type="molecule type" value="Genomic_DNA"/>
</dbReference>
<dbReference type="GO" id="GO:0005886">
    <property type="term" value="C:plasma membrane"/>
    <property type="evidence" value="ECO:0007669"/>
    <property type="project" value="UniProtKB-SubCell"/>
</dbReference>
<reference evidence="8 9" key="1">
    <citation type="submission" date="2016-11" db="EMBL/GenBank/DDBJ databases">
        <authorList>
            <person name="Jaros S."/>
            <person name="Januszkiewicz K."/>
            <person name="Wedrychowicz H."/>
        </authorList>
    </citation>
    <scope>NUCLEOTIDE SEQUENCE [LARGE SCALE GENOMIC DNA]</scope>
    <source>
        <strain evidence="8 9">DSM 21864</strain>
    </source>
</reference>
<evidence type="ECO:0000256" key="2">
    <source>
        <dbReference type="ARBA" id="ARBA00022448"/>
    </source>
</evidence>
<feature type="transmembrane region" description="Helical" evidence="6">
    <location>
        <begin position="362"/>
        <end position="381"/>
    </location>
</feature>
<dbReference type="AlphaFoldDB" id="A0A1M6PDG3"/>
<dbReference type="SUPFAM" id="SSF103473">
    <property type="entry name" value="MFS general substrate transporter"/>
    <property type="match status" value="1"/>
</dbReference>
<sequence length="392" mass="43078">MNKRIKTAYPAALIMLFAAMIMAAITENTKGVFVPGFKENFAVGNKEISYMIIGTTAMYMISTFVGGYLCEKIGQKKVFISGLAVLLITLIMMSFSKNFAMLTFWISLNSAGLALAGIASNTVLPVLVLSMQSLVMNLLHFFYGFGSTIGQRTFGFLLNKGVGWRSIYLGISVIFVILLIVSFFVPFPDLHIKDDKEKLSIKEILSNKLIIFYMLALGFYVFAEMGTANWFVNYMQSAYGYNENQGSLYLSGFFLLFTIGRLLGGFVVEKFGSFNVIIISLSIGFLLYTSGLIMGQSGMVLVAASGIFFAVTFPTIIASISKVFPVSSSYITGILVTSASFQGMILNFLIGAGNDFLGAQKAFYLIPICILVSITFNILIYKNTKSIFVKEK</sequence>
<name>A0A1M6PDG3_9CLOT</name>
<feature type="transmembrane region" description="Helical" evidence="6">
    <location>
        <begin position="48"/>
        <end position="69"/>
    </location>
</feature>
<feature type="domain" description="Major facilitator superfamily (MFS) profile" evidence="7">
    <location>
        <begin position="12"/>
        <end position="385"/>
    </location>
</feature>
<accession>A0A1M6PDG3</accession>
<dbReference type="STRING" id="1121298.SAMN05444401_0498"/>
<dbReference type="PANTHER" id="PTHR23514:SF13">
    <property type="entry name" value="INNER MEMBRANE PROTEIN YBJJ"/>
    <property type="match status" value="1"/>
</dbReference>
<proteinExistence type="predicted"/>
<evidence type="ECO:0000256" key="6">
    <source>
        <dbReference type="SAM" id="Phobius"/>
    </source>
</evidence>
<dbReference type="InterPro" id="IPR051788">
    <property type="entry name" value="MFS_Transporter"/>
</dbReference>
<feature type="transmembrane region" description="Helical" evidence="6">
    <location>
        <begin position="102"/>
        <end position="119"/>
    </location>
</feature>
<dbReference type="InterPro" id="IPR020846">
    <property type="entry name" value="MFS_dom"/>
</dbReference>
<feature type="transmembrane region" description="Helical" evidence="6">
    <location>
        <begin position="274"/>
        <end position="293"/>
    </location>
</feature>
<dbReference type="Proteomes" id="UP000184080">
    <property type="component" value="Unassembled WGS sequence"/>
</dbReference>
<dbReference type="PANTHER" id="PTHR23514">
    <property type="entry name" value="BYPASS OF STOP CODON PROTEIN 6"/>
    <property type="match status" value="1"/>
</dbReference>
<evidence type="ECO:0000313" key="8">
    <source>
        <dbReference type="EMBL" id="SHK05995.1"/>
    </source>
</evidence>
<feature type="transmembrane region" description="Helical" evidence="6">
    <location>
        <begin position="78"/>
        <end position="96"/>
    </location>
</feature>
<feature type="transmembrane region" description="Helical" evidence="6">
    <location>
        <begin position="209"/>
        <end position="228"/>
    </location>
</feature>
<feature type="transmembrane region" description="Helical" evidence="6">
    <location>
        <begin position="126"/>
        <end position="146"/>
    </location>
</feature>
<evidence type="ECO:0000256" key="4">
    <source>
        <dbReference type="ARBA" id="ARBA00022989"/>
    </source>
</evidence>
<dbReference type="PROSITE" id="PS50850">
    <property type="entry name" value="MFS"/>
    <property type="match status" value="1"/>
</dbReference>
<evidence type="ECO:0000256" key="3">
    <source>
        <dbReference type="ARBA" id="ARBA00022692"/>
    </source>
</evidence>